<gene>
    <name evidence="1" type="ORF">AAS23_gp84</name>
</gene>
<reference evidence="1 2" key="1">
    <citation type="submission" date="2018-10" db="EMBL/GenBank/DDBJ databases">
        <title>Complete genome sequence of Pantoea phage vB_PagS_AAS23.</title>
        <authorList>
            <person name="Truncaite L."/>
            <person name="Simoliuniene M."/>
            <person name="Kazlauskas D."/>
            <person name="Meskys R."/>
            <person name="Simoliunas E."/>
        </authorList>
    </citation>
    <scope>NUCLEOTIDE SEQUENCE [LARGE SCALE GENOMIC DNA]</scope>
    <source>
        <strain evidence="1">AAS23</strain>
    </source>
</reference>
<sequence>MKTFIPKGDKFIITSASFIAPQSVDGFTANKRYQLYNVSYGDIRYGFSHSINKDLPIYGLATNDDGVEFLVGNVGLRSHVGRRLFSELVVFNIESSYDNHAAQKKALRHRHMLIRAFVKLGHSYGWCDSKIKRTCFNINRKRGNKYETHTLKEWARQMAAPYFNDDGYLAKVDYMIDEQDHEIDQEFFDAMAEEDLSNW</sequence>
<proteinExistence type="predicted"/>
<name>A0A3S9U7U4_9CAUD</name>
<evidence type="ECO:0000313" key="1">
    <source>
        <dbReference type="EMBL" id="AZS06397.1"/>
    </source>
</evidence>
<protein>
    <submittedName>
        <fullName evidence="1">Putative product</fullName>
    </submittedName>
</protein>
<keyword evidence="2" id="KW-1185">Reference proteome</keyword>
<accession>A0A3S9U7U4</accession>
<organism evidence="1 2">
    <name type="scientific">Pantoea phage vB_PagS_AAS23</name>
    <dbReference type="NCBI Taxonomy" id="2499073"/>
    <lineage>
        <taxon>Viruses</taxon>
        <taxon>Duplodnaviria</taxon>
        <taxon>Heunggongvirae</taxon>
        <taxon>Uroviricota</taxon>
        <taxon>Caudoviricetes</taxon>
        <taxon>Drexlerviridae</taxon>
        <taxon>Sauletekiovirus</taxon>
        <taxon>Sauletekiovirus AAS23</taxon>
    </lineage>
</organism>
<evidence type="ECO:0000313" key="2">
    <source>
        <dbReference type="Proteomes" id="UP000288641"/>
    </source>
</evidence>
<dbReference type="Proteomes" id="UP000288641">
    <property type="component" value="Segment"/>
</dbReference>
<dbReference type="EMBL" id="MK095606">
    <property type="protein sequence ID" value="AZS06397.1"/>
    <property type="molecule type" value="Genomic_DNA"/>
</dbReference>